<evidence type="ECO:0000313" key="4">
    <source>
        <dbReference type="EMBL" id="GFE83676.1"/>
    </source>
</evidence>
<keyword evidence="5" id="KW-1185">Reference proteome</keyword>
<dbReference type="InterPro" id="IPR012675">
    <property type="entry name" value="Beta-grasp_dom_sf"/>
</dbReference>
<dbReference type="InterPro" id="IPR050415">
    <property type="entry name" value="MRET"/>
</dbReference>
<dbReference type="GO" id="GO:0016491">
    <property type="term" value="F:oxidoreductase activity"/>
    <property type="evidence" value="ECO:0007669"/>
    <property type="project" value="InterPro"/>
</dbReference>
<dbReference type="PROSITE" id="PS51384">
    <property type="entry name" value="FAD_FR"/>
    <property type="match status" value="1"/>
</dbReference>
<reference evidence="5" key="1">
    <citation type="submission" date="2020-01" db="EMBL/GenBank/DDBJ databases">
        <title>'Steroidobacter agaridevorans' sp. nov., agar-degrading bacteria isolated from rhizosphere soils.</title>
        <authorList>
            <person name="Ikenaga M."/>
            <person name="Kataoka M."/>
            <person name="Murouchi A."/>
            <person name="Katsuragi S."/>
            <person name="Sakai M."/>
        </authorList>
    </citation>
    <scope>NUCLEOTIDE SEQUENCE [LARGE SCALE GENOMIC DNA]</scope>
    <source>
        <strain evidence="5">YU21-B</strain>
    </source>
</reference>
<comment type="caution">
    <text evidence="4">The sequence shown here is derived from an EMBL/GenBank/DDBJ whole genome shotgun (WGS) entry which is preliminary data.</text>
</comment>
<dbReference type="InterPro" id="IPR006058">
    <property type="entry name" value="2Fe2S_fd_BS"/>
</dbReference>
<organism evidence="4 5">
    <name type="scientific">Steroidobacter agaridevorans</name>
    <dbReference type="NCBI Taxonomy" id="2695856"/>
    <lineage>
        <taxon>Bacteria</taxon>
        <taxon>Pseudomonadati</taxon>
        <taxon>Pseudomonadota</taxon>
        <taxon>Gammaproteobacteria</taxon>
        <taxon>Steroidobacterales</taxon>
        <taxon>Steroidobacteraceae</taxon>
        <taxon>Steroidobacter</taxon>
    </lineage>
</organism>
<dbReference type="SUPFAM" id="SSF52343">
    <property type="entry name" value="Ferredoxin reductase-like, C-terminal NADP-linked domain"/>
    <property type="match status" value="1"/>
</dbReference>
<dbReference type="Gene3D" id="2.40.30.10">
    <property type="entry name" value="Translation factors"/>
    <property type="match status" value="1"/>
</dbReference>
<dbReference type="InterPro" id="IPR001041">
    <property type="entry name" value="2Fe-2S_ferredoxin-type"/>
</dbReference>
<sequence>MAKIRLIRGNDVFEFEGIVNQSVLDQALTRGVPASYSCKRGDCGQCGAKLIAGKLDCVDATRPLIAGEEVLLCNARARGDVSLCIPHFPELTSIQVKRAPCKVHHLTLLARDVMEVTLRLPPTTGFQSLPGQFIRIWKRSQVARSYSLSSAPSESGLLQIHVRRVEGGQFSEYWFTKAKTGDLLQIEGPHGRFFLRERQKNRVTLFLATGTGIAPINAILEGMNKETLQRLGTVGLYWGNRYRQDEYWAEHLSQLCLTRGIRYQPIYSREAAADGVARYVQDAVTQEYTSLEDAAAFACGSSQMIAAAKDRLVRLGLHAENFVADAFTAS</sequence>
<accession>A0A829YME5</accession>
<dbReference type="Pfam" id="PF00111">
    <property type="entry name" value="Fer2"/>
    <property type="match status" value="1"/>
</dbReference>
<comment type="cofactor">
    <cofactor evidence="1">
        <name>[2Fe-2S] cluster</name>
        <dbReference type="ChEBI" id="CHEBI:190135"/>
    </cofactor>
</comment>
<dbReference type="InterPro" id="IPR017938">
    <property type="entry name" value="Riboflavin_synthase-like_b-brl"/>
</dbReference>
<dbReference type="RefSeq" id="WP_161815268.1">
    <property type="nucleotide sequence ID" value="NZ_BLJN01000006.1"/>
</dbReference>
<dbReference type="PRINTS" id="PR00371">
    <property type="entry name" value="FPNCR"/>
</dbReference>
<feature type="domain" description="FAD-binding FR-type" evidence="3">
    <location>
        <begin position="96"/>
        <end position="196"/>
    </location>
</feature>
<dbReference type="GO" id="GO:0051537">
    <property type="term" value="F:2 iron, 2 sulfur cluster binding"/>
    <property type="evidence" value="ECO:0007669"/>
    <property type="project" value="InterPro"/>
</dbReference>
<dbReference type="SUPFAM" id="SSF54292">
    <property type="entry name" value="2Fe-2S ferredoxin-like"/>
    <property type="match status" value="1"/>
</dbReference>
<dbReference type="Gene3D" id="3.40.50.80">
    <property type="entry name" value="Nucleotide-binding domain of ferredoxin-NADP reductase (FNR) module"/>
    <property type="match status" value="1"/>
</dbReference>
<dbReference type="EMBL" id="BLJN01000006">
    <property type="protein sequence ID" value="GFE83676.1"/>
    <property type="molecule type" value="Genomic_DNA"/>
</dbReference>
<dbReference type="InterPro" id="IPR036010">
    <property type="entry name" value="2Fe-2S_ferredoxin-like_sf"/>
</dbReference>
<dbReference type="InterPro" id="IPR008333">
    <property type="entry name" value="Cbr1-like_FAD-bd_dom"/>
</dbReference>
<dbReference type="PROSITE" id="PS51085">
    <property type="entry name" value="2FE2S_FER_2"/>
    <property type="match status" value="1"/>
</dbReference>
<dbReference type="Pfam" id="PF00175">
    <property type="entry name" value="NAD_binding_1"/>
    <property type="match status" value="1"/>
</dbReference>
<dbReference type="PANTHER" id="PTHR47354">
    <property type="entry name" value="NADH OXIDOREDUCTASE HCR"/>
    <property type="match status" value="1"/>
</dbReference>
<dbReference type="InterPro" id="IPR001709">
    <property type="entry name" value="Flavoprot_Pyr_Nucl_cyt_Rdtase"/>
</dbReference>
<dbReference type="Pfam" id="PF00970">
    <property type="entry name" value="FAD_binding_6"/>
    <property type="match status" value="1"/>
</dbReference>
<evidence type="ECO:0000313" key="5">
    <source>
        <dbReference type="Proteomes" id="UP000445000"/>
    </source>
</evidence>
<dbReference type="Proteomes" id="UP000445000">
    <property type="component" value="Unassembled WGS sequence"/>
</dbReference>
<dbReference type="InterPro" id="IPR039261">
    <property type="entry name" value="FNR_nucleotide-bd"/>
</dbReference>
<dbReference type="PROSITE" id="PS00197">
    <property type="entry name" value="2FE2S_FER_1"/>
    <property type="match status" value="1"/>
</dbReference>
<dbReference type="AlphaFoldDB" id="A0A829YME5"/>
<proteinExistence type="predicted"/>
<feature type="domain" description="2Fe-2S ferredoxin-type" evidence="2">
    <location>
        <begin position="2"/>
        <end position="89"/>
    </location>
</feature>
<evidence type="ECO:0000256" key="1">
    <source>
        <dbReference type="ARBA" id="ARBA00034078"/>
    </source>
</evidence>
<protein>
    <submittedName>
        <fullName evidence="4">CDP-6-deoxy-delta-3,4-glucoseen reductase</fullName>
    </submittedName>
</protein>
<gene>
    <name evidence="4" type="primary">ddhD</name>
    <name evidence="4" type="ORF">GCM10011487_56760</name>
</gene>
<evidence type="ECO:0000259" key="2">
    <source>
        <dbReference type="PROSITE" id="PS51085"/>
    </source>
</evidence>
<evidence type="ECO:0000259" key="3">
    <source>
        <dbReference type="PROSITE" id="PS51384"/>
    </source>
</evidence>
<dbReference type="CDD" id="cd00207">
    <property type="entry name" value="fer2"/>
    <property type="match status" value="1"/>
</dbReference>
<dbReference type="PANTHER" id="PTHR47354:SF5">
    <property type="entry name" value="PROTEIN RFBI"/>
    <property type="match status" value="1"/>
</dbReference>
<dbReference type="SUPFAM" id="SSF63380">
    <property type="entry name" value="Riboflavin synthase domain-like"/>
    <property type="match status" value="1"/>
</dbReference>
<name>A0A829YME5_9GAMM</name>
<dbReference type="InterPro" id="IPR001433">
    <property type="entry name" value="OxRdtase_FAD/NAD-bd"/>
</dbReference>
<dbReference type="InterPro" id="IPR017927">
    <property type="entry name" value="FAD-bd_FR_type"/>
</dbReference>
<dbReference type="Gene3D" id="3.10.20.30">
    <property type="match status" value="1"/>
</dbReference>